<name>A0ABS8CII8_9RHOB</name>
<protein>
    <submittedName>
        <fullName evidence="4">Pyrroloquinoline quinone biosynthesis peptide chaperone PqqD</fullName>
    </submittedName>
</protein>
<dbReference type="Gene3D" id="1.10.10.1150">
    <property type="entry name" value="Coenzyme PQQ synthesis protein D (PqqD)"/>
    <property type="match status" value="1"/>
</dbReference>
<accession>A0ABS8CII8</accession>
<evidence type="ECO:0000256" key="2">
    <source>
        <dbReference type="ARBA" id="ARBA00011741"/>
    </source>
</evidence>
<evidence type="ECO:0000313" key="4">
    <source>
        <dbReference type="EMBL" id="MCB5409195.1"/>
    </source>
</evidence>
<comment type="subunit">
    <text evidence="2">Monomer. Interacts with PqqE.</text>
</comment>
<evidence type="ECO:0000256" key="1">
    <source>
        <dbReference type="ARBA" id="ARBA00004886"/>
    </source>
</evidence>
<reference evidence="4 5" key="1">
    <citation type="submission" date="2020-07" db="EMBL/GenBank/DDBJ databases">
        <title>Pseudogemmobacter sp. nov., isolated from poultry manure in Taiwan.</title>
        <authorList>
            <person name="Lin S.-Y."/>
            <person name="Tang Y.-S."/>
            <person name="Young C.-C."/>
        </authorList>
    </citation>
    <scope>NUCLEOTIDE SEQUENCE [LARGE SCALE GENOMIC DNA]</scope>
    <source>
        <strain evidence="4 5">CC-YST710</strain>
    </source>
</reference>
<dbReference type="NCBIfam" id="TIGR03859">
    <property type="entry name" value="PQQ_PqqD"/>
    <property type="match status" value="1"/>
</dbReference>
<keyword evidence="5" id="KW-1185">Reference proteome</keyword>
<dbReference type="InterPro" id="IPR041881">
    <property type="entry name" value="PqqD_sf"/>
</dbReference>
<gene>
    <name evidence="4" type="primary">pqqD</name>
    <name evidence="4" type="ORF">H0485_04125</name>
</gene>
<dbReference type="InterPro" id="IPR022479">
    <property type="entry name" value="PqqD_bac"/>
</dbReference>
<evidence type="ECO:0000256" key="3">
    <source>
        <dbReference type="ARBA" id="ARBA00022905"/>
    </source>
</evidence>
<sequence length="90" mass="9797">MEASARPALPRGVRLHQDRVRNCPVLLGPEVALILDPIGEIVLGEIDGKRSIAEIAAELGQRFDASPDEIAADMREFLEGLAARRLVDLI</sequence>
<dbReference type="InterPro" id="IPR008792">
    <property type="entry name" value="PQQD"/>
</dbReference>
<dbReference type="EMBL" id="JACDXX010000003">
    <property type="protein sequence ID" value="MCB5409195.1"/>
    <property type="molecule type" value="Genomic_DNA"/>
</dbReference>
<evidence type="ECO:0000313" key="5">
    <source>
        <dbReference type="Proteomes" id="UP001198571"/>
    </source>
</evidence>
<proteinExistence type="predicted"/>
<comment type="pathway">
    <text evidence="1">Cofactor biosynthesis; pyrroloquinoline quinone biosynthesis.</text>
</comment>
<comment type="caution">
    <text evidence="4">The sequence shown here is derived from an EMBL/GenBank/DDBJ whole genome shotgun (WGS) entry which is preliminary data.</text>
</comment>
<dbReference type="RefSeq" id="WP_226934100.1">
    <property type="nucleotide sequence ID" value="NZ_JACDXX010000003.1"/>
</dbReference>
<organism evidence="4 5">
    <name type="scientific">Pseudogemmobacter faecipullorum</name>
    <dbReference type="NCBI Taxonomy" id="2755041"/>
    <lineage>
        <taxon>Bacteria</taxon>
        <taxon>Pseudomonadati</taxon>
        <taxon>Pseudomonadota</taxon>
        <taxon>Alphaproteobacteria</taxon>
        <taxon>Rhodobacterales</taxon>
        <taxon>Paracoccaceae</taxon>
        <taxon>Pseudogemmobacter</taxon>
    </lineage>
</organism>
<keyword evidence="3" id="KW-0884">PQQ biosynthesis</keyword>
<dbReference type="Pfam" id="PF05402">
    <property type="entry name" value="PqqD"/>
    <property type="match status" value="1"/>
</dbReference>
<dbReference type="Proteomes" id="UP001198571">
    <property type="component" value="Unassembled WGS sequence"/>
</dbReference>